<dbReference type="Proteomes" id="UP001275084">
    <property type="component" value="Unassembled WGS sequence"/>
</dbReference>
<proteinExistence type="predicted"/>
<feature type="compositionally biased region" description="Polar residues" evidence="1">
    <location>
        <begin position="30"/>
        <end position="40"/>
    </location>
</feature>
<dbReference type="AlphaFoldDB" id="A0AAJ0HFT4"/>
<feature type="region of interest" description="Disordered" evidence="1">
    <location>
        <begin position="352"/>
        <end position="375"/>
    </location>
</feature>
<dbReference type="EMBL" id="JAUIQD010000005">
    <property type="protein sequence ID" value="KAK3350068.1"/>
    <property type="molecule type" value="Genomic_DNA"/>
</dbReference>
<organism evidence="2 3">
    <name type="scientific">Lasiosphaeria hispida</name>
    <dbReference type="NCBI Taxonomy" id="260671"/>
    <lineage>
        <taxon>Eukaryota</taxon>
        <taxon>Fungi</taxon>
        <taxon>Dikarya</taxon>
        <taxon>Ascomycota</taxon>
        <taxon>Pezizomycotina</taxon>
        <taxon>Sordariomycetes</taxon>
        <taxon>Sordariomycetidae</taxon>
        <taxon>Sordariales</taxon>
        <taxon>Lasiosphaeriaceae</taxon>
        <taxon>Lasiosphaeria</taxon>
    </lineage>
</organism>
<protein>
    <submittedName>
        <fullName evidence="2">Uncharacterized protein</fullName>
    </submittedName>
</protein>
<evidence type="ECO:0000313" key="3">
    <source>
        <dbReference type="Proteomes" id="UP001275084"/>
    </source>
</evidence>
<evidence type="ECO:0000256" key="1">
    <source>
        <dbReference type="SAM" id="MobiDB-lite"/>
    </source>
</evidence>
<feature type="region of interest" description="Disordered" evidence="1">
    <location>
        <begin position="30"/>
        <end position="80"/>
    </location>
</feature>
<name>A0AAJ0HFT4_9PEZI</name>
<gene>
    <name evidence="2" type="ORF">B0T25DRAFT_611180</name>
</gene>
<sequence>MKRSSRPRLSQFPRSIFRIDFLPTKRNNLRKGQTCSSSQHNHFDKGKSCSSPIGSHSHRVHSRTPRMPSIADSPTLSRRNTNGGLFRSIPQRSTNGGFFARSLSQRTADGGLFSRGLHRKASISSIRQQGRRNSPPFHFTAANASMLNLQSPRELVEEEATKAFNESMWDAREFVADFVKGGWGQHWDSIAIDCSLTTQELTDLGLLTEAQGIEACRQLVRAPVINEEIGIALWKKLAAIAQECQVSSEEEEADFKVALDCHTMSPRVSSLERMKSRFWQLKQEEEQFQPTRSASCSCALCGYGISDTRHGSESDSVSNVGSSDSRFSSLLGRTRSTGFCFWRRRVTVGKAPPKPLKKLGDGFWQTEEQRRPHSR</sequence>
<reference evidence="2" key="1">
    <citation type="journal article" date="2023" name="Mol. Phylogenet. Evol.">
        <title>Genome-scale phylogeny and comparative genomics of the fungal order Sordariales.</title>
        <authorList>
            <person name="Hensen N."/>
            <person name="Bonometti L."/>
            <person name="Westerberg I."/>
            <person name="Brannstrom I.O."/>
            <person name="Guillou S."/>
            <person name="Cros-Aarteil S."/>
            <person name="Calhoun S."/>
            <person name="Haridas S."/>
            <person name="Kuo A."/>
            <person name="Mondo S."/>
            <person name="Pangilinan J."/>
            <person name="Riley R."/>
            <person name="LaButti K."/>
            <person name="Andreopoulos B."/>
            <person name="Lipzen A."/>
            <person name="Chen C."/>
            <person name="Yan M."/>
            <person name="Daum C."/>
            <person name="Ng V."/>
            <person name="Clum A."/>
            <person name="Steindorff A."/>
            <person name="Ohm R.A."/>
            <person name="Martin F."/>
            <person name="Silar P."/>
            <person name="Natvig D.O."/>
            <person name="Lalanne C."/>
            <person name="Gautier V."/>
            <person name="Ament-Velasquez S.L."/>
            <person name="Kruys A."/>
            <person name="Hutchinson M.I."/>
            <person name="Powell A.J."/>
            <person name="Barry K."/>
            <person name="Miller A.N."/>
            <person name="Grigoriev I.V."/>
            <person name="Debuchy R."/>
            <person name="Gladieux P."/>
            <person name="Hiltunen Thoren M."/>
            <person name="Johannesson H."/>
        </authorList>
    </citation>
    <scope>NUCLEOTIDE SEQUENCE</scope>
    <source>
        <strain evidence="2">CBS 955.72</strain>
    </source>
</reference>
<evidence type="ECO:0000313" key="2">
    <source>
        <dbReference type="EMBL" id="KAK3350068.1"/>
    </source>
</evidence>
<comment type="caution">
    <text evidence="2">The sequence shown here is derived from an EMBL/GenBank/DDBJ whole genome shotgun (WGS) entry which is preliminary data.</text>
</comment>
<keyword evidence="3" id="KW-1185">Reference proteome</keyword>
<reference evidence="2" key="2">
    <citation type="submission" date="2023-06" db="EMBL/GenBank/DDBJ databases">
        <authorList>
            <consortium name="Lawrence Berkeley National Laboratory"/>
            <person name="Haridas S."/>
            <person name="Hensen N."/>
            <person name="Bonometti L."/>
            <person name="Westerberg I."/>
            <person name="Brannstrom I.O."/>
            <person name="Guillou S."/>
            <person name="Cros-Aarteil S."/>
            <person name="Calhoun S."/>
            <person name="Kuo A."/>
            <person name="Mondo S."/>
            <person name="Pangilinan J."/>
            <person name="Riley R."/>
            <person name="Labutti K."/>
            <person name="Andreopoulos B."/>
            <person name="Lipzen A."/>
            <person name="Chen C."/>
            <person name="Yanf M."/>
            <person name="Daum C."/>
            <person name="Ng V."/>
            <person name="Clum A."/>
            <person name="Steindorff A."/>
            <person name="Ohm R."/>
            <person name="Martin F."/>
            <person name="Silar P."/>
            <person name="Natvig D."/>
            <person name="Lalanne C."/>
            <person name="Gautier V."/>
            <person name="Ament-Velasquez S.L."/>
            <person name="Kruys A."/>
            <person name="Hutchinson M.I."/>
            <person name="Powell A.J."/>
            <person name="Barry K."/>
            <person name="Miller A.N."/>
            <person name="Grigoriev I.V."/>
            <person name="Debuchy R."/>
            <person name="Gladieux P."/>
            <person name="Thoren M.H."/>
            <person name="Johannesson H."/>
        </authorList>
    </citation>
    <scope>NUCLEOTIDE SEQUENCE</scope>
    <source>
        <strain evidence="2">CBS 955.72</strain>
    </source>
</reference>
<accession>A0AAJ0HFT4</accession>